<keyword evidence="5 9" id="KW-0227">DNA damage</keyword>
<keyword evidence="4" id="KW-0547">Nucleotide-binding</keyword>
<proteinExistence type="inferred from homology"/>
<evidence type="ECO:0000256" key="6">
    <source>
        <dbReference type="ARBA" id="ARBA00022840"/>
    </source>
</evidence>
<evidence type="ECO:0000256" key="7">
    <source>
        <dbReference type="ARBA" id="ARBA00023204"/>
    </source>
</evidence>
<keyword evidence="7 9" id="KW-0234">DNA repair</keyword>
<evidence type="ECO:0000256" key="2">
    <source>
        <dbReference type="ARBA" id="ARBA00009441"/>
    </source>
</evidence>
<dbReference type="Gene3D" id="3.40.50.300">
    <property type="entry name" value="P-loop containing nucleotide triphosphate hydrolases"/>
    <property type="match status" value="2"/>
</dbReference>
<dbReference type="SUPFAM" id="SSF52540">
    <property type="entry name" value="P-loop containing nucleoside triphosphate hydrolases"/>
    <property type="match status" value="2"/>
</dbReference>
<reference evidence="13" key="1">
    <citation type="journal article" date="2019" name="Int. J. Syst. Evol. Microbiol.">
        <title>The Global Catalogue of Microorganisms (GCM) 10K type strain sequencing project: providing services to taxonomists for standard genome sequencing and annotation.</title>
        <authorList>
            <consortium name="The Broad Institute Genomics Platform"/>
            <consortium name="The Broad Institute Genome Sequencing Center for Infectious Disease"/>
            <person name="Wu L."/>
            <person name="Ma J."/>
        </authorList>
    </citation>
    <scope>NUCLEOTIDE SEQUENCE [LARGE SCALE GENOMIC DNA]</scope>
    <source>
        <strain evidence="13">JCM 17458</strain>
    </source>
</reference>
<keyword evidence="13" id="KW-1185">Reference proteome</keyword>
<organism evidence="12 13">
    <name type="scientific">Brevibacterium daeguense</name>
    <dbReference type="NCBI Taxonomy" id="909936"/>
    <lineage>
        <taxon>Bacteria</taxon>
        <taxon>Bacillati</taxon>
        <taxon>Actinomycetota</taxon>
        <taxon>Actinomycetes</taxon>
        <taxon>Micrococcales</taxon>
        <taxon>Brevibacteriaceae</taxon>
        <taxon>Brevibacterium</taxon>
    </lineage>
</organism>
<evidence type="ECO:0000256" key="3">
    <source>
        <dbReference type="ARBA" id="ARBA00021315"/>
    </source>
</evidence>
<comment type="function">
    <text evidence="1 9">May be involved in recombinational repair of damaged DNA.</text>
</comment>
<dbReference type="InterPro" id="IPR003395">
    <property type="entry name" value="RecF/RecN/SMC_N"/>
</dbReference>
<sequence length="585" mass="61280">MIVSLGIENLGVISGARLELGPGLTVVTGETGAGKTMFVTALNLLTGARADAHVVRAGAQKAIVEGVFDLAAVSDSVAERISEAGGDADEEAIIGRVIPLAGRARATAGGRTVPLGVLRDVGAELVSMHGQSEQITLRSPAKQRELLDTYAGTPLAEALADYQQAHSAWRELQAKHERLLTTVQERAERTAFLTVSLEAIDAVRPLPGEDTELKALAARLGAAEDLKAAVSAAHDLLVGSDWDETANAADLINRAAAEVGRAAAVDDSLTALTAAVTDAGLRLSDTAAELSAYLQEFDDLGDMSLEDAEARRAELGSLAAFGVDVEAVLDFEQRAGQELLELQNSETSLADMDERVGRAEDQVRETGNRLMEIRRTAAAAFAAAVSAELSALSMPRARIVFEISPAAPHALGADSVRMLFSAHDASQPGDIGRLASGGELSRVMLAIEVVKAERLTFPTFVFDEVDAGVGGKAAIEIGRRLALLAQHSQVIVVTHLAQVAAWADQHLTVVKDDREGGAVSGVDSLDHDGRIMELARMLGGMADSGTARAHAAELLQTSAEEKAEFASGRPRAELAGSRRGRMGAP</sequence>
<dbReference type="CDD" id="cd03241">
    <property type="entry name" value="ABC_RecN"/>
    <property type="match status" value="1"/>
</dbReference>
<evidence type="ECO:0000256" key="4">
    <source>
        <dbReference type="ARBA" id="ARBA00022741"/>
    </source>
</evidence>
<dbReference type="PANTHER" id="PTHR11059:SF0">
    <property type="entry name" value="DNA REPAIR PROTEIN RECN"/>
    <property type="match status" value="1"/>
</dbReference>
<dbReference type="RefSeq" id="WP_236863012.1">
    <property type="nucleotide sequence ID" value="NZ_BAABAZ010000012.1"/>
</dbReference>
<feature type="region of interest" description="Disordered" evidence="10">
    <location>
        <begin position="560"/>
        <end position="585"/>
    </location>
</feature>
<evidence type="ECO:0000259" key="11">
    <source>
        <dbReference type="Pfam" id="PF02463"/>
    </source>
</evidence>
<protein>
    <recommendedName>
        <fullName evidence="3 9">DNA repair protein RecN</fullName>
    </recommendedName>
    <alternativeName>
        <fullName evidence="8 9">Recombination protein N</fullName>
    </alternativeName>
</protein>
<gene>
    <name evidence="12" type="primary">recN</name>
    <name evidence="12" type="ORF">GCM10022261_27430</name>
</gene>
<keyword evidence="6" id="KW-0067">ATP-binding</keyword>
<dbReference type="Pfam" id="PF02463">
    <property type="entry name" value="SMC_N"/>
    <property type="match status" value="1"/>
</dbReference>
<evidence type="ECO:0000256" key="9">
    <source>
        <dbReference type="PIRNR" id="PIRNR003128"/>
    </source>
</evidence>
<evidence type="ECO:0000313" key="13">
    <source>
        <dbReference type="Proteomes" id="UP001501586"/>
    </source>
</evidence>
<dbReference type="EMBL" id="BAABAZ010000012">
    <property type="protein sequence ID" value="GAA4285212.1"/>
    <property type="molecule type" value="Genomic_DNA"/>
</dbReference>
<evidence type="ECO:0000256" key="10">
    <source>
        <dbReference type="SAM" id="MobiDB-lite"/>
    </source>
</evidence>
<comment type="caution">
    <text evidence="12">The sequence shown here is derived from an EMBL/GenBank/DDBJ whole genome shotgun (WGS) entry which is preliminary data.</text>
</comment>
<dbReference type="PANTHER" id="PTHR11059">
    <property type="entry name" value="DNA REPAIR PROTEIN RECN"/>
    <property type="match status" value="1"/>
</dbReference>
<dbReference type="PIRSF" id="PIRSF003128">
    <property type="entry name" value="RecN"/>
    <property type="match status" value="1"/>
</dbReference>
<name>A0ABP8EMN5_9MICO</name>
<dbReference type="Proteomes" id="UP001501586">
    <property type="component" value="Unassembled WGS sequence"/>
</dbReference>
<evidence type="ECO:0000256" key="1">
    <source>
        <dbReference type="ARBA" id="ARBA00003618"/>
    </source>
</evidence>
<feature type="domain" description="RecF/RecN/SMC N-terminal" evidence="11">
    <location>
        <begin position="16"/>
        <end position="511"/>
    </location>
</feature>
<comment type="similarity">
    <text evidence="2 9">Belongs to the RecN family.</text>
</comment>
<accession>A0ABP8EMN5</accession>
<evidence type="ECO:0000256" key="8">
    <source>
        <dbReference type="ARBA" id="ARBA00033408"/>
    </source>
</evidence>
<evidence type="ECO:0000313" key="12">
    <source>
        <dbReference type="EMBL" id="GAA4285212.1"/>
    </source>
</evidence>
<dbReference type="NCBIfam" id="TIGR00634">
    <property type="entry name" value="recN"/>
    <property type="match status" value="1"/>
</dbReference>
<dbReference type="InterPro" id="IPR004604">
    <property type="entry name" value="DNA_recomb/repair_RecN"/>
</dbReference>
<dbReference type="InterPro" id="IPR027417">
    <property type="entry name" value="P-loop_NTPase"/>
</dbReference>
<evidence type="ECO:0000256" key="5">
    <source>
        <dbReference type="ARBA" id="ARBA00022763"/>
    </source>
</evidence>